<keyword evidence="4 10" id="KW-1003">Cell membrane</keyword>
<proteinExistence type="inferred from homology"/>
<dbReference type="Proteomes" id="UP001240777">
    <property type="component" value="Unassembled WGS sequence"/>
</dbReference>
<dbReference type="AlphaFoldDB" id="A0AA90TEW3"/>
<accession>A0AA90TEW3</accession>
<keyword evidence="9 10" id="KW-0472">Membrane</keyword>
<dbReference type="NCBIfam" id="NF006283">
    <property type="entry name" value="PRK08455.1"/>
    <property type="match status" value="1"/>
</dbReference>
<dbReference type="InterPro" id="IPR005503">
    <property type="entry name" value="FliL"/>
</dbReference>
<dbReference type="GO" id="GO:0006935">
    <property type="term" value="P:chemotaxis"/>
    <property type="evidence" value="ECO:0007669"/>
    <property type="project" value="UniProtKB-KW"/>
</dbReference>
<dbReference type="GO" id="GO:0009425">
    <property type="term" value="C:bacterial-type flagellum basal body"/>
    <property type="evidence" value="ECO:0007669"/>
    <property type="project" value="InterPro"/>
</dbReference>
<dbReference type="EMBL" id="JAUYZK010000005">
    <property type="protein sequence ID" value="MDP2539030.1"/>
    <property type="molecule type" value="Genomic_DNA"/>
</dbReference>
<organism evidence="12 13">
    <name type="scientific">Helicobacter cappadocius</name>
    <dbReference type="NCBI Taxonomy" id="3063998"/>
    <lineage>
        <taxon>Bacteria</taxon>
        <taxon>Pseudomonadati</taxon>
        <taxon>Campylobacterota</taxon>
        <taxon>Epsilonproteobacteria</taxon>
        <taxon>Campylobacterales</taxon>
        <taxon>Helicobacteraceae</taxon>
        <taxon>Helicobacter</taxon>
    </lineage>
</organism>
<dbReference type="GO" id="GO:0071978">
    <property type="term" value="P:bacterial-type flagellum-dependent swarming motility"/>
    <property type="evidence" value="ECO:0007669"/>
    <property type="project" value="TreeGrafter"/>
</dbReference>
<reference evidence="11" key="2">
    <citation type="submission" date="2023-07" db="EMBL/GenBank/DDBJ databases">
        <authorList>
            <person name="Aydin F."/>
            <person name="Tarhane S."/>
            <person name="Saticioglu I.B."/>
            <person name="Karakaya E."/>
            <person name="Abay S."/>
            <person name="Guran O."/>
            <person name="Bozkurt E."/>
            <person name="Uzum N."/>
            <person name="Olgun K."/>
            <person name="Jablonski D."/>
        </authorList>
    </citation>
    <scope>NUCLEOTIDE SEQUENCE</scope>
    <source>
        <strain evidence="11">Faydin-H75</strain>
    </source>
</reference>
<keyword evidence="7 10" id="KW-0283">Flagellar rotation</keyword>
<dbReference type="PANTHER" id="PTHR35091">
    <property type="entry name" value="FLAGELLAR PROTEIN FLIL"/>
    <property type="match status" value="1"/>
</dbReference>
<feature type="transmembrane region" description="Helical" evidence="10">
    <location>
        <begin position="20"/>
        <end position="43"/>
    </location>
</feature>
<evidence type="ECO:0000313" key="14">
    <source>
        <dbReference type="Proteomes" id="UP001240777"/>
    </source>
</evidence>
<gene>
    <name evidence="12" type="primary">fliL</name>
    <name evidence="11" type="ORF">Q5I04_03515</name>
    <name evidence="12" type="ORF">Q5I06_04485</name>
</gene>
<dbReference type="RefSeq" id="WP_305516823.1">
    <property type="nucleotide sequence ID" value="NZ_JAUPEV010000004.1"/>
</dbReference>
<protein>
    <recommendedName>
        <fullName evidence="10">Flagellar protein FliL</fullName>
    </recommendedName>
</protein>
<reference evidence="11 13" key="3">
    <citation type="journal article" date="2024" name="Syst. Appl. Microbiol.">
        <title>Helicobacter cappadocius sp. nov., from lizards: The first psychrotrophic Helicobacter species.</title>
        <authorList>
            <person name="Aydin F."/>
            <person name="Tarhane S."/>
            <person name="Karakaya E."/>
            <person name="Abay S."/>
            <person name="Kayman T."/>
            <person name="Guran O."/>
            <person name="Bozkurt E."/>
            <person name="Uzum N."/>
            <person name="Avci A."/>
            <person name="Olgun K."/>
            <person name="Jablonski D."/>
            <person name="Guran C."/>
            <person name="Burcin Saticioglu I."/>
        </authorList>
    </citation>
    <scope>NUCLEOTIDE SEQUENCE [LARGE SCALE GENOMIC DNA]</scope>
    <source>
        <strain evidence="11">Faydin-H75</strain>
        <strain evidence="13">faydin-H76</strain>
    </source>
</reference>
<comment type="subcellular location">
    <subcellularLocation>
        <location evidence="2">Cell membrane</location>
        <topology evidence="2">Single-pass membrane protein</topology>
    </subcellularLocation>
</comment>
<evidence type="ECO:0000313" key="13">
    <source>
        <dbReference type="Proteomes" id="UP001177258"/>
    </source>
</evidence>
<keyword evidence="12" id="KW-0969">Cilium</keyword>
<keyword evidence="6 10" id="KW-0812">Transmembrane</keyword>
<evidence type="ECO:0000256" key="5">
    <source>
        <dbReference type="ARBA" id="ARBA00022500"/>
    </source>
</evidence>
<name>A0AA90TEW3_9HELI</name>
<comment type="caution">
    <text evidence="12">The sequence shown here is derived from an EMBL/GenBank/DDBJ whole genome shotgun (WGS) entry which is preliminary data.</text>
</comment>
<keyword evidence="12" id="KW-0966">Cell projection</keyword>
<dbReference type="EMBL" id="JAUPEV010000004">
    <property type="protein sequence ID" value="MDO7252980.1"/>
    <property type="molecule type" value="Genomic_DNA"/>
</dbReference>
<comment type="similarity">
    <text evidence="3 10">Belongs to the FliL family.</text>
</comment>
<reference evidence="12 14" key="1">
    <citation type="submission" date="2023-07" db="EMBL/GenBank/DDBJ databases">
        <title>Unpublished Manusciprt.</title>
        <authorList>
            <person name="Aydin F."/>
            <person name="Tarhane S."/>
            <person name="Saticioglu I.B."/>
            <person name="Karakaya E."/>
            <person name="Abay S."/>
            <person name="Guran O."/>
            <person name="Bozkurt E."/>
            <person name="Uzum N."/>
            <person name="Olgun K."/>
            <person name="Jablonski D."/>
        </authorList>
    </citation>
    <scope>NUCLEOTIDE SEQUENCE</scope>
    <source>
        <strain evidence="14">faydin-H75</strain>
        <strain evidence="12">Faydin-H76</strain>
    </source>
</reference>
<sequence>MAEEKEVTEEQQAPKQNKTLIFVIIGVIVFLLIIGIVAGVLLLGGNKSDDEAKDSEATASAQLQKKPNGEARTSNYLNIGPLYQMPEPFIVNLVTQSGRRYLKTSISLELSNEKLQKEVEAKSTIIQDSIIEILSSKSIEEIATTKGKDRLKDEIVNRINSFLIDGYIKNVFFTEFVIQ</sequence>
<evidence type="ECO:0000256" key="8">
    <source>
        <dbReference type="ARBA" id="ARBA00022989"/>
    </source>
</evidence>
<evidence type="ECO:0000256" key="2">
    <source>
        <dbReference type="ARBA" id="ARBA00004162"/>
    </source>
</evidence>
<dbReference type="Pfam" id="PF03748">
    <property type="entry name" value="FliL"/>
    <property type="match status" value="1"/>
</dbReference>
<evidence type="ECO:0000256" key="4">
    <source>
        <dbReference type="ARBA" id="ARBA00022475"/>
    </source>
</evidence>
<comment type="function">
    <text evidence="1 10">Controls the rotational direction of flagella during chemotaxis.</text>
</comment>
<evidence type="ECO:0000256" key="6">
    <source>
        <dbReference type="ARBA" id="ARBA00022692"/>
    </source>
</evidence>
<evidence type="ECO:0000256" key="9">
    <source>
        <dbReference type="ARBA" id="ARBA00023136"/>
    </source>
</evidence>
<dbReference type="Proteomes" id="UP001177258">
    <property type="component" value="Unassembled WGS sequence"/>
</dbReference>
<evidence type="ECO:0000256" key="3">
    <source>
        <dbReference type="ARBA" id="ARBA00008281"/>
    </source>
</evidence>
<evidence type="ECO:0000256" key="10">
    <source>
        <dbReference type="RuleBase" id="RU364125"/>
    </source>
</evidence>
<keyword evidence="12" id="KW-0282">Flagellum</keyword>
<keyword evidence="8 10" id="KW-1133">Transmembrane helix</keyword>
<dbReference type="GO" id="GO:0005886">
    <property type="term" value="C:plasma membrane"/>
    <property type="evidence" value="ECO:0007669"/>
    <property type="project" value="UniProtKB-SubCell"/>
</dbReference>
<evidence type="ECO:0000313" key="11">
    <source>
        <dbReference type="EMBL" id="MDO7252980.1"/>
    </source>
</evidence>
<keyword evidence="14" id="KW-1185">Reference proteome</keyword>
<keyword evidence="5 10" id="KW-0145">Chemotaxis</keyword>
<dbReference type="PANTHER" id="PTHR35091:SF2">
    <property type="entry name" value="FLAGELLAR PROTEIN FLIL"/>
    <property type="match status" value="1"/>
</dbReference>
<evidence type="ECO:0000256" key="1">
    <source>
        <dbReference type="ARBA" id="ARBA00002254"/>
    </source>
</evidence>
<evidence type="ECO:0000313" key="12">
    <source>
        <dbReference type="EMBL" id="MDP2539030.1"/>
    </source>
</evidence>
<evidence type="ECO:0000256" key="7">
    <source>
        <dbReference type="ARBA" id="ARBA00022779"/>
    </source>
</evidence>